<sequence length="212" mass="24263">MKIHLRSKDLLDVCEKTLTEDVITTVRNKWNKASYEAIRIITSSINERVFLEVINPKTTEHTNLLLSKIKEQYASVRSVNRGRIWMDWKRCSYNGNLQSYIDTCRKLLLEIESVSIKLPNAILLYSLLGKLAGDSKLHQFIESLTLNKELTEKADFILTRLQNYVHLSLSEFPKPLPNSSLSALVSASNNISKSFTTTNGKHNLKNTSHRKD</sequence>
<keyword evidence="2" id="KW-1185">Reference proteome</keyword>
<gene>
    <name evidence="1" type="ORF">O181_132945</name>
</gene>
<evidence type="ECO:0000313" key="2">
    <source>
        <dbReference type="Proteomes" id="UP000765509"/>
    </source>
</evidence>
<organism evidence="1 2">
    <name type="scientific">Austropuccinia psidii MF-1</name>
    <dbReference type="NCBI Taxonomy" id="1389203"/>
    <lineage>
        <taxon>Eukaryota</taxon>
        <taxon>Fungi</taxon>
        <taxon>Dikarya</taxon>
        <taxon>Basidiomycota</taxon>
        <taxon>Pucciniomycotina</taxon>
        <taxon>Pucciniomycetes</taxon>
        <taxon>Pucciniales</taxon>
        <taxon>Sphaerophragmiaceae</taxon>
        <taxon>Austropuccinia</taxon>
    </lineage>
</organism>
<evidence type="ECO:0000313" key="1">
    <source>
        <dbReference type="EMBL" id="MBW0593230.1"/>
    </source>
</evidence>
<protein>
    <submittedName>
        <fullName evidence="1">Uncharacterized protein</fullName>
    </submittedName>
</protein>
<dbReference type="Proteomes" id="UP000765509">
    <property type="component" value="Unassembled WGS sequence"/>
</dbReference>
<comment type="caution">
    <text evidence="1">The sequence shown here is derived from an EMBL/GenBank/DDBJ whole genome shotgun (WGS) entry which is preliminary data.</text>
</comment>
<proteinExistence type="predicted"/>
<reference evidence="1" key="1">
    <citation type="submission" date="2021-03" db="EMBL/GenBank/DDBJ databases">
        <title>Draft genome sequence of rust myrtle Austropuccinia psidii MF-1, a brazilian biotype.</title>
        <authorList>
            <person name="Quecine M.C."/>
            <person name="Pachon D.M.R."/>
            <person name="Bonatelli M.L."/>
            <person name="Correr F.H."/>
            <person name="Franceschini L.M."/>
            <person name="Leite T.F."/>
            <person name="Margarido G.R.A."/>
            <person name="Almeida C.A."/>
            <person name="Ferrarezi J.A."/>
            <person name="Labate C.A."/>
        </authorList>
    </citation>
    <scope>NUCLEOTIDE SEQUENCE</scope>
    <source>
        <strain evidence="1">MF-1</strain>
    </source>
</reference>
<name>A0A9Q3L7K6_9BASI</name>
<accession>A0A9Q3L7K6</accession>
<dbReference type="AlphaFoldDB" id="A0A9Q3L7K6"/>
<dbReference type="EMBL" id="AVOT02153081">
    <property type="protein sequence ID" value="MBW0593230.1"/>
    <property type="molecule type" value="Genomic_DNA"/>
</dbReference>